<dbReference type="Pfam" id="PF11575">
    <property type="entry name" value="FhuF_C"/>
    <property type="match status" value="1"/>
</dbReference>
<feature type="domain" description="Ferric siderophore reductase C-terminal" evidence="2">
    <location>
        <begin position="229"/>
        <end position="248"/>
    </location>
</feature>
<name>F5L6C5_CALTT</name>
<dbReference type="RefSeq" id="WP_007504278.1">
    <property type="nucleotide sequence ID" value="NZ_AFCE01000123.1"/>
</dbReference>
<evidence type="ECO:0000259" key="1">
    <source>
        <dbReference type="Pfam" id="PF06276"/>
    </source>
</evidence>
<reference evidence="3 5" key="1">
    <citation type="journal article" date="2011" name="J. Bacteriol.">
        <title>Draft genome sequence of the thermoalkaliphilic Caldalkalibacillus thermarum strain TA2.A1.</title>
        <authorList>
            <person name="Kalamorz F."/>
            <person name="Keis S."/>
            <person name="McMillan D.G."/>
            <person name="Olsson K."/>
            <person name="Stanton J.A."/>
            <person name="Stockwell P."/>
            <person name="Black M.A."/>
            <person name="Klingeman D.M."/>
            <person name="Land M.L."/>
            <person name="Han C.S."/>
            <person name="Martin S.L."/>
            <person name="Becher S.A."/>
            <person name="Peddie C.J."/>
            <person name="Morgan H.W."/>
            <person name="Matthies D."/>
            <person name="Preiss L."/>
            <person name="Meier T."/>
            <person name="Brown S.D."/>
            <person name="Cook G.M."/>
        </authorList>
    </citation>
    <scope>NUCLEOTIDE SEQUENCE [LARGE SCALE GENOMIC DNA]</scope>
    <source>
        <strain evidence="3 5">TA2.A1</strain>
    </source>
</reference>
<dbReference type="Pfam" id="PF06276">
    <property type="entry name" value="FhuF"/>
    <property type="match status" value="1"/>
</dbReference>
<evidence type="ECO:0000313" key="3">
    <source>
        <dbReference type="EMBL" id="EGL83125.1"/>
    </source>
</evidence>
<dbReference type="Proteomes" id="UP000010716">
    <property type="component" value="Unassembled WGS sequence"/>
</dbReference>
<dbReference type="Proteomes" id="UP000825179">
    <property type="component" value="Chromosome"/>
</dbReference>
<evidence type="ECO:0000259" key="2">
    <source>
        <dbReference type="Pfam" id="PF11575"/>
    </source>
</evidence>
<dbReference type="InterPro" id="IPR022770">
    <property type="entry name" value="IucA/IucC-like_C"/>
</dbReference>
<reference evidence="4 6" key="2">
    <citation type="journal article" date="2020" name="Extremophiles">
        <title>Genomic analysis of Caldalkalibacillus thermarum TA2.A1 reveals aerobic alkaliphilic metabolism and evolutionary hallmarks linking alkaliphilic bacteria and plant life.</title>
        <authorList>
            <person name="de Jong S.I."/>
            <person name="van den Broek M.A."/>
            <person name="Merkel A.Y."/>
            <person name="de la Torre Cortes P."/>
            <person name="Kalamorz F."/>
            <person name="Cook G.M."/>
            <person name="van Loosdrecht M.C.M."/>
            <person name="McMillan D.G.G."/>
        </authorList>
    </citation>
    <scope>NUCLEOTIDE SEQUENCE [LARGE SCALE GENOMIC DNA]</scope>
    <source>
        <strain evidence="4 6">TA2.A1</strain>
    </source>
</reference>
<evidence type="ECO:0000313" key="4">
    <source>
        <dbReference type="EMBL" id="QZT32463.1"/>
    </source>
</evidence>
<dbReference type="OrthoDB" id="2819999at2"/>
<dbReference type="KEGG" id="cthu:HUR95_08495"/>
<keyword evidence="6" id="KW-1185">Reference proteome</keyword>
<proteinExistence type="predicted"/>
<organism evidence="3 5">
    <name type="scientific">Caldalkalibacillus thermarum (strain TA2.A1)</name>
    <dbReference type="NCBI Taxonomy" id="986075"/>
    <lineage>
        <taxon>Bacteria</taxon>
        <taxon>Bacillati</taxon>
        <taxon>Bacillota</taxon>
        <taxon>Bacilli</taxon>
        <taxon>Bacillales</taxon>
        <taxon>Bacillaceae</taxon>
        <taxon>Caldalkalibacillus</taxon>
    </lineage>
</organism>
<dbReference type="GO" id="GO:0003824">
    <property type="term" value="F:catalytic activity"/>
    <property type="evidence" value="ECO:0007669"/>
    <property type="project" value="UniProtKB-ARBA"/>
</dbReference>
<protein>
    <submittedName>
        <fullName evidence="4">(2Fe-2S)-binding protein</fullName>
    </submittedName>
    <submittedName>
        <fullName evidence="3">Ferric iron reductase</fullName>
    </submittedName>
</protein>
<dbReference type="AlphaFoldDB" id="F5L6C5"/>
<evidence type="ECO:0000313" key="6">
    <source>
        <dbReference type="Proteomes" id="UP000825179"/>
    </source>
</evidence>
<dbReference type="eggNOG" id="COG4114">
    <property type="taxonomic scope" value="Bacteria"/>
</dbReference>
<dbReference type="EMBL" id="CP082237">
    <property type="protein sequence ID" value="QZT32463.1"/>
    <property type="molecule type" value="Genomic_DNA"/>
</dbReference>
<dbReference type="EMBL" id="AFCE01000123">
    <property type="protein sequence ID" value="EGL83125.1"/>
    <property type="molecule type" value="Genomic_DNA"/>
</dbReference>
<evidence type="ECO:0000313" key="5">
    <source>
        <dbReference type="Proteomes" id="UP000010716"/>
    </source>
</evidence>
<sequence length="265" mass="31001">MMKTLAFSRLEKTFFLRTDNHPQQIMSVSLDALLHPESVQQFIKAYGEKIKATIPDVVATFFSSYYGYLLSGVQYMISCHDTILDLSLANVEVQVYRAQPHDYYGLVFKVKKQSTEEPSCDRKQWRQEILEKLYSHNVVPLLQSFVKATNVRIRDLWGQVALSLYYGHDKILEYAQQEEQRRKVLADFHFLTKELHPQVFGLKNNPFDITFRMIEAPTEPGSFLRMKPSCCLYYLTEGAANKCYTCPRMTAEEREKRKLEIRRSL</sequence>
<feature type="domain" description="Aerobactin siderophore biosynthesis IucA/IucC-like C-terminal" evidence="1">
    <location>
        <begin position="60"/>
        <end position="207"/>
    </location>
</feature>
<reference evidence="4" key="3">
    <citation type="submission" date="2021-08" db="EMBL/GenBank/DDBJ databases">
        <authorList>
            <person name="de Jong S."/>
            <person name="van den Broek M."/>
            <person name="Merkel A."/>
            <person name="de la Torre Cortes P."/>
            <person name="Kalamorz F."/>
            <person name="Cook G."/>
            <person name="van Loosdrecht M."/>
            <person name="McMillan D."/>
        </authorList>
    </citation>
    <scope>NUCLEOTIDE SEQUENCE</scope>
    <source>
        <strain evidence="4">TA2.A1</strain>
    </source>
</reference>
<gene>
    <name evidence="3" type="ORF">CathTA2_1338</name>
    <name evidence="4" type="ORF">HUR95_08495</name>
</gene>
<accession>F5L6C5</accession>
<dbReference type="InterPro" id="IPR024726">
    <property type="entry name" value="FhuF_C"/>
</dbReference>